<dbReference type="EMBL" id="JAAAHW010006800">
    <property type="protein sequence ID" value="KAF9954841.1"/>
    <property type="molecule type" value="Genomic_DNA"/>
</dbReference>
<protein>
    <submittedName>
        <fullName evidence="3">Uncharacterized protein</fullName>
    </submittedName>
</protein>
<comment type="caution">
    <text evidence="3">The sequence shown here is derived from an EMBL/GenBank/DDBJ whole genome shotgun (WGS) entry which is preliminary data.</text>
</comment>
<name>A0A9P6IZP1_9FUNG</name>
<keyword evidence="2" id="KW-0472">Membrane</keyword>
<evidence type="ECO:0000256" key="2">
    <source>
        <dbReference type="SAM" id="Phobius"/>
    </source>
</evidence>
<dbReference type="AlphaFoldDB" id="A0A9P6IZP1"/>
<dbReference type="OrthoDB" id="2433079at2759"/>
<evidence type="ECO:0000256" key="1">
    <source>
        <dbReference type="SAM" id="MobiDB-lite"/>
    </source>
</evidence>
<evidence type="ECO:0000313" key="3">
    <source>
        <dbReference type="EMBL" id="KAF9954841.1"/>
    </source>
</evidence>
<accession>A0A9P6IZP1</accession>
<sequence>MSPSTLALSHSFVCTITPATPPQSPAKSTFHNPTPPASPNALQTNFKNHLSPPPGRPGGPKLCLDTSQERLEKYTVINHEGKSYLKLFSPVLVESPVSFLSGHQLHEDKKLWENGPDEVLQKKIDIERREAFQVRSRQQLRGFLLGIWLGCLMGLLILQQTAAKVYIPSHLAR</sequence>
<proteinExistence type="predicted"/>
<keyword evidence="4" id="KW-1185">Reference proteome</keyword>
<feature type="region of interest" description="Disordered" evidence="1">
    <location>
        <begin position="20"/>
        <end position="60"/>
    </location>
</feature>
<feature type="transmembrane region" description="Helical" evidence="2">
    <location>
        <begin position="143"/>
        <end position="167"/>
    </location>
</feature>
<organism evidence="3 4">
    <name type="scientific">Modicella reniformis</name>
    <dbReference type="NCBI Taxonomy" id="1440133"/>
    <lineage>
        <taxon>Eukaryota</taxon>
        <taxon>Fungi</taxon>
        <taxon>Fungi incertae sedis</taxon>
        <taxon>Mucoromycota</taxon>
        <taxon>Mortierellomycotina</taxon>
        <taxon>Mortierellomycetes</taxon>
        <taxon>Mortierellales</taxon>
        <taxon>Mortierellaceae</taxon>
        <taxon>Modicella</taxon>
    </lineage>
</organism>
<keyword evidence="2" id="KW-0812">Transmembrane</keyword>
<evidence type="ECO:0000313" key="4">
    <source>
        <dbReference type="Proteomes" id="UP000749646"/>
    </source>
</evidence>
<dbReference type="Proteomes" id="UP000749646">
    <property type="component" value="Unassembled WGS sequence"/>
</dbReference>
<reference evidence="3" key="1">
    <citation type="journal article" date="2020" name="Fungal Divers.">
        <title>Resolving the Mortierellaceae phylogeny through synthesis of multi-gene phylogenetics and phylogenomics.</title>
        <authorList>
            <person name="Vandepol N."/>
            <person name="Liber J."/>
            <person name="Desiro A."/>
            <person name="Na H."/>
            <person name="Kennedy M."/>
            <person name="Barry K."/>
            <person name="Grigoriev I.V."/>
            <person name="Miller A.N."/>
            <person name="O'Donnell K."/>
            <person name="Stajich J.E."/>
            <person name="Bonito G."/>
        </authorList>
    </citation>
    <scope>NUCLEOTIDE SEQUENCE</scope>
    <source>
        <strain evidence="3">MES-2147</strain>
    </source>
</reference>
<gene>
    <name evidence="3" type="ORF">BGZ65_003787</name>
</gene>
<keyword evidence="2" id="KW-1133">Transmembrane helix</keyword>